<dbReference type="PANTHER" id="PTHR15197:SF0">
    <property type="entry name" value="COILIN"/>
    <property type="match status" value="1"/>
</dbReference>
<dbReference type="InterPro" id="IPR056398">
    <property type="entry name" value="Tudor_Coilin"/>
</dbReference>
<feature type="compositionally biased region" description="Basic and acidic residues" evidence="1">
    <location>
        <begin position="216"/>
        <end position="235"/>
    </location>
</feature>
<dbReference type="GO" id="GO:0030619">
    <property type="term" value="F:U1 snRNA binding"/>
    <property type="evidence" value="ECO:0007669"/>
    <property type="project" value="TreeGrafter"/>
</dbReference>
<feature type="compositionally biased region" description="Polar residues" evidence="1">
    <location>
        <begin position="512"/>
        <end position="522"/>
    </location>
</feature>
<sequence length="551" mass="62886">MIVSVKEKFGGKDLRGETSGGDNQAWWISSRNVQTEDNVRVNTCETHQAQSRNARRKKDRRQWIKELKPTDVQNSEKQISANVTCGESTEQQEGEQIIELEKDIVPVAIRPGHIRFLPLDEEQSQWQPQKRMETRQWNGTTSMKKGQNWSQEKMGGNWNGANGYKGQPAWKDKTMSKGNEDNGYRGQKWAREKTLGKWNDDSGYRGQKWAREKNMSKWNDDNGHRGQKWASERTGSKWNGPNGYKREKCTWDDTTIKWNNGYTEHANKKEKFVSKWSNANRCTEQCNVQTSNWSDANGEQSNKKALSEKGMNNSCLINFESLFPLTRIPQVGDVLAYRLIEMSSSWCPEVSSFRVGLVTSYNYISLSIILVPVPEHPIHSQANFSPYKEDGSLQIHYPSLVDVRLLKASDSEATTSDYSGREVNTQQAAHANNWELAVAKTKLDNSGREMSSQEHVNNWDLLAVNSNAKGSVVQPTDSGNANGSTWDQIKQVLNDKRAQLQNKKDGWDEWTPNKSTPNTSWSYEGLRRNAAGSTFTYQRGKNNNNKRPFRK</sequence>
<evidence type="ECO:0000313" key="4">
    <source>
        <dbReference type="Proteomes" id="UP000243459"/>
    </source>
</evidence>
<dbReference type="PANTHER" id="PTHR15197">
    <property type="entry name" value="COILIN P80"/>
    <property type="match status" value="1"/>
</dbReference>
<dbReference type="Gramene" id="ONK58336">
    <property type="protein sequence ID" value="ONK58336"/>
    <property type="gene ID" value="A4U43_C09F11160"/>
</dbReference>
<name>A0A5P1EBQ1_ASPOF</name>
<evidence type="ECO:0000259" key="2">
    <source>
        <dbReference type="Pfam" id="PF23086"/>
    </source>
</evidence>
<keyword evidence="4" id="KW-1185">Reference proteome</keyword>
<dbReference type="Pfam" id="PF23086">
    <property type="entry name" value="Tudor_Coilin"/>
    <property type="match status" value="1"/>
</dbReference>
<dbReference type="AlphaFoldDB" id="A0A5P1EBQ1"/>
<organism evidence="3 4">
    <name type="scientific">Asparagus officinalis</name>
    <name type="common">Garden asparagus</name>
    <dbReference type="NCBI Taxonomy" id="4686"/>
    <lineage>
        <taxon>Eukaryota</taxon>
        <taxon>Viridiplantae</taxon>
        <taxon>Streptophyta</taxon>
        <taxon>Embryophyta</taxon>
        <taxon>Tracheophyta</taxon>
        <taxon>Spermatophyta</taxon>
        <taxon>Magnoliopsida</taxon>
        <taxon>Liliopsida</taxon>
        <taxon>Asparagales</taxon>
        <taxon>Asparagaceae</taxon>
        <taxon>Asparagoideae</taxon>
        <taxon>Asparagus</taxon>
    </lineage>
</organism>
<gene>
    <name evidence="3" type="ORF">A4U43_C09F11160</name>
</gene>
<dbReference type="Proteomes" id="UP000243459">
    <property type="component" value="Chromosome 9"/>
</dbReference>
<feature type="region of interest" description="Disordered" evidence="1">
    <location>
        <begin position="1"/>
        <end position="22"/>
    </location>
</feature>
<feature type="region of interest" description="Disordered" evidence="1">
    <location>
        <begin position="216"/>
        <end position="241"/>
    </location>
</feature>
<dbReference type="GO" id="GO:0000387">
    <property type="term" value="P:spliceosomal snRNP assembly"/>
    <property type="evidence" value="ECO:0007669"/>
    <property type="project" value="TreeGrafter"/>
</dbReference>
<dbReference type="GO" id="GO:0030620">
    <property type="term" value="F:U2 snRNA binding"/>
    <property type="evidence" value="ECO:0007669"/>
    <property type="project" value="TreeGrafter"/>
</dbReference>
<feature type="domain" description="Coilin tudor" evidence="2">
    <location>
        <begin position="317"/>
        <end position="408"/>
    </location>
</feature>
<protein>
    <recommendedName>
        <fullName evidence="2">Coilin tudor domain-containing protein</fullName>
    </recommendedName>
</protein>
<feature type="region of interest" description="Disordered" evidence="1">
    <location>
        <begin position="502"/>
        <end position="527"/>
    </location>
</feature>
<accession>A0A5P1EBQ1</accession>
<dbReference type="EMBL" id="CM007389">
    <property type="protein sequence ID" value="ONK58336.1"/>
    <property type="molecule type" value="Genomic_DNA"/>
</dbReference>
<reference evidence="4" key="1">
    <citation type="journal article" date="2017" name="Nat. Commun.">
        <title>The asparagus genome sheds light on the origin and evolution of a young Y chromosome.</title>
        <authorList>
            <person name="Harkess A."/>
            <person name="Zhou J."/>
            <person name="Xu C."/>
            <person name="Bowers J.E."/>
            <person name="Van der Hulst R."/>
            <person name="Ayyampalayam S."/>
            <person name="Mercati F."/>
            <person name="Riccardi P."/>
            <person name="McKain M.R."/>
            <person name="Kakrana A."/>
            <person name="Tang H."/>
            <person name="Ray J."/>
            <person name="Groenendijk J."/>
            <person name="Arikit S."/>
            <person name="Mathioni S.M."/>
            <person name="Nakano M."/>
            <person name="Shan H."/>
            <person name="Telgmann-Rauber A."/>
            <person name="Kanno A."/>
            <person name="Yue Z."/>
            <person name="Chen H."/>
            <person name="Li W."/>
            <person name="Chen Y."/>
            <person name="Xu X."/>
            <person name="Zhang Y."/>
            <person name="Luo S."/>
            <person name="Chen H."/>
            <person name="Gao J."/>
            <person name="Mao Z."/>
            <person name="Pires J.C."/>
            <person name="Luo M."/>
            <person name="Kudrna D."/>
            <person name="Wing R.A."/>
            <person name="Meyers B.C."/>
            <person name="Yi K."/>
            <person name="Kong H."/>
            <person name="Lavrijsen P."/>
            <person name="Sunseri F."/>
            <person name="Falavigna A."/>
            <person name="Ye Y."/>
            <person name="Leebens-Mack J.H."/>
            <person name="Chen G."/>
        </authorList>
    </citation>
    <scope>NUCLEOTIDE SEQUENCE [LARGE SCALE GENOMIC DNA]</scope>
    <source>
        <strain evidence="4">cv. DH0086</strain>
    </source>
</reference>
<feature type="region of interest" description="Disordered" evidence="1">
    <location>
        <begin position="125"/>
        <end position="149"/>
    </location>
</feature>
<proteinExistence type="predicted"/>
<feature type="compositionally biased region" description="Polar residues" evidence="1">
    <location>
        <begin position="135"/>
        <end position="149"/>
    </location>
</feature>
<dbReference type="InterPro" id="IPR024822">
    <property type="entry name" value="Coilin"/>
</dbReference>
<feature type="compositionally biased region" description="Basic and acidic residues" evidence="1">
    <location>
        <begin position="1"/>
        <end position="16"/>
    </location>
</feature>
<evidence type="ECO:0000256" key="1">
    <source>
        <dbReference type="SAM" id="MobiDB-lite"/>
    </source>
</evidence>
<dbReference type="GO" id="GO:0015030">
    <property type="term" value="C:Cajal body"/>
    <property type="evidence" value="ECO:0007669"/>
    <property type="project" value="TreeGrafter"/>
</dbReference>
<evidence type="ECO:0000313" key="3">
    <source>
        <dbReference type="EMBL" id="ONK58336.1"/>
    </source>
</evidence>
<feature type="region of interest" description="Disordered" evidence="1">
    <location>
        <begin position="532"/>
        <end position="551"/>
    </location>
</feature>